<keyword evidence="3" id="KW-1185">Reference proteome</keyword>
<name>A0A1E5W3T8_9POAL</name>
<dbReference type="OrthoDB" id="681719at2759"/>
<evidence type="ECO:0008006" key="4">
    <source>
        <dbReference type="Google" id="ProtNLM"/>
    </source>
</evidence>
<dbReference type="SUPFAM" id="SSF50370">
    <property type="entry name" value="Ricin B-like lectins"/>
    <property type="match status" value="1"/>
</dbReference>
<dbReference type="AlphaFoldDB" id="A0A1E5W3T8"/>
<evidence type="ECO:0000313" key="2">
    <source>
        <dbReference type="EMBL" id="OEL31948.1"/>
    </source>
</evidence>
<dbReference type="Proteomes" id="UP000095767">
    <property type="component" value="Unassembled WGS sequence"/>
</dbReference>
<evidence type="ECO:0000256" key="1">
    <source>
        <dbReference type="SAM" id="SignalP"/>
    </source>
</evidence>
<accession>A0A1E5W3T8</accession>
<keyword evidence="1" id="KW-0732">Signal</keyword>
<feature type="chain" id="PRO_5009188855" description="Ricin B lectin domain-containing protein" evidence="1">
    <location>
        <begin position="25"/>
        <end position="162"/>
    </location>
</feature>
<dbReference type="EMBL" id="LWDX02022391">
    <property type="protein sequence ID" value="OEL31948.1"/>
    <property type="molecule type" value="Genomic_DNA"/>
</dbReference>
<organism evidence="2 3">
    <name type="scientific">Dichanthelium oligosanthes</name>
    <dbReference type="NCBI Taxonomy" id="888268"/>
    <lineage>
        <taxon>Eukaryota</taxon>
        <taxon>Viridiplantae</taxon>
        <taxon>Streptophyta</taxon>
        <taxon>Embryophyta</taxon>
        <taxon>Tracheophyta</taxon>
        <taxon>Spermatophyta</taxon>
        <taxon>Magnoliopsida</taxon>
        <taxon>Liliopsida</taxon>
        <taxon>Poales</taxon>
        <taxon>Poaceae</taxon>
        <taxon>PACMAD clade</taxon>
        <taxon>Panicoideae</taxon>
        <taxon>Panicodae</taxon>
        <taxon>Paniceae</taxon>
        <taxon>Dichantheliinae</taxon>
        <taxon>Dichanthelium</taxon>
    </lineage>
</organism>
<gene>
    <name evidence="2" type="ORF">BAE44_0007033</name>
</gene>
<protein>
    <recommendedName>
        <fullName evidence="4">Ricin B lectin domain-containing protein</fullName>
    </recommendedName>
</protein>
<reference evidence="2 3" key="1">
    <citation type="submission" date="2016-09" db="EMBL/GenBank/DDBJ databases">
        <title>The draft genome of Dichanthelium oligosanthes: A C3 panicoid grass species.</title>
        <authorList>
            <person name="Studer A.J."/>
            <person name="Schnable J.C."/>
            <person name="Brutnell T.P."/>
        </authorList>
    </citation>
    <scope>NUCLEOTIDE SEQUENCE [LARGE SCALE GENOMIC DNA]</scope>
    <source>
        <strain evidence="3">cv. Kellogg 1175</strain>
        <tissue evidence="2">Leaf</tissue>
    </source>
</reference>
<dbReference type="InterPro" id="IPR035992">
    <property type="entry name" value="Ricin_B-like_lectins"/>
</dbReference>
<proteinExistence type="predicted"/>
<comment type="caution">
    <text evidence="2">The sequence shown here is derived from an EMBL/GenBank/DDBJ whole genome shotgun (WGS) entry which is preliminary data.</text>
</comment>
<sequence>MARILAAAVLVCAALLLCVGQSAGSLGSNDPLSTLFPAGSLPPPLWWQLYPLPSILDGEGPNFWLVNVATKQAIVSPIDGSWEVKLAPFNPWDKAQLWKPDRPDADGFYQIKVFDDQSKALNGLGGNVHDRMVIGIYPDNPVSPNTLWNLTSIWPFPFHFFP</sequence>
<feature type="signal peptide" evidence="1">
    <location>
        <begin position="1"/>
        <end position="24"/>
    </location>
</feature>
<evidence type="ECO:0000313" key="3">
    <source>
        <dbReference type="Proteomes" id="UP000095767"/>
    </source>
</evidence>